<keyword evidence="7" id="KW-1185">Reference proteome</keyword>
<dbReference type="Proteomes" id="UP000006621">
    <property type="component" value="Chromosome"/>
</dbReference>
<dbReference type="KEGG" id="fsi:Flexsi_1483"/>
<dbReference type="PANTHER" id="PTHR33867:SF1">
    <property type="entry name" value="RIBOSOME MATURATION FACTOR RIMP"/>
    <property type="match status" value="1"/>
</dbReference>
<evidence type="ECO:0000256" key="2">
    <source>
        <dbReference type="ARBA" id="ARBA00022517"/>
    </source>
</evidence>
<feature type="domain" description="Ribosome maturation factor RimP C-terminal" evidence="5">
    <location>
        <begin position="90"/>
        <end position="158"/>
    </location>
</feature>
<dbReference type="SUPFAM" id="SSF75420">
    <property type="entry name" value="YhbC-like, N-terminal domain"/>
    <property type="match status" value="1"/>
</dbReference>
<dbReference type="InterPro" id="IPR036847">
    <property type="entry name" value="RimP_C_sf"/>
</dbReference>
<feature type="domain" description="Ribosome maturation factor RimP N-terminal" evidence="4">
    <location>
        <begin position="18"/>
        <end position="87"/>
    </location>
</feature>
<dbReference type="Pfam" id="PF02576">
    <property type="entry name" value="RimP_N"/>
    <property type="match status" value="1"/>
</dbReference>
<accession>F8E8D6</accession>
<evidence type="ECO:0000256" key="3">
    <source>
        <dbReference type="HAMAP-Rule" id="MF_01077"/>
    </source>
</evidence>
<dbReference type="InterPro" id="IPR035956">
    <property type="entry name" value="RimP_N_sf"/>
</dbReference>
<dbReference type="CDD" id="cd01734">
    <property type="entry name" value="YlxS_C"/>
    <property type="match status" value="1"/>
</dbReference>
<evidence type="ECO:0000259" key="5">
    <source>
        <dbReference type="Pfam" id="PF17384"/>
    </source>
</evidence>
<evidence type="ECO:0000256" key="1">
    <source>
        <dbReference type="ARBA" id="ARBA00022490"/>
    </source>
</evidence>
<dbReference type="STRING" id="717231.Flexsi_1483"/>
<dbReference type="InterPro" id="IPR003728">
    <property type="entry name" value="Ribosome_maturation_RimP"/>
</dbReference>
<reference evidence="6 7" key="1">
    <citation type="journal article" date="2011" name="Stand. Genomic Sci.">
        <title>Genome sequence of the moderately thermophilic halophile Flexistipes sinusarabici strain (MAS10).</title>
        <authorList>
            <person name="Lapidus A."/>
            <person name="Chertkov O."/>
            <person name="Nolan M."/>
            <person name="Lucas S."/>
            <person name="Hammon N."/>
            <person name="Deshpande S."/>
            <person name="Cheng J.F."/>
            <person name="Tapia R."/>
            <person name="Han C."/>
            <person name="Goodwin L."/>
            <person name="Pitluck S."/>
            <person name="Liolios K."/>
            <person name="Pagani I."/>
            <person name="Ivanova N."/>
            <person name="Huntemann M."/>
            <person name="Mavromatis K."/>
            <person name="Mikhailova N."/>
            <person name="Pati A."/>
            <person name="Chen A."/>
            <person name="Palaniappan K."/>
            <person name="Land M."/>
            <person name="Hauser L."/>
            <person name="Brambilla E.M."/>
            <person name="Rohde M."/>
            <person name="Abt B."/>
            <person name="Spring S."/>
            <person name="Goker M."/>
            <person name="Bristow J."/>
            <person name="Eisen J.A."/>
            <person name="Markowitz V."/>
            <person name="Hugenholtz P."/>
            <person name="Kyrpides N.C."/>
            <person name="Klenk H.P."/>
            <person name="Woyke T."/>
        </authorList>
    </citation>
    <scope>NUCLEOTIDE SEQUENCE [LARGE SCALE GENOMIC DNA]</scope>
    <source>
        <strain evidence="7">DSM 4947 / MAS 10</strain>
    </source>
</reference>
<gene>
    <name evidence="3" type="primary">rimP</name>
    <name evidence="6" type="ordered locus">Flexsi_1483</name>
</gene>
<dbReference type="AlphaFoldDB" id="F8E8D6"/>
<dbReference type="SUPFAM" id="SSF74942">
    <property type="entry name" value="YhbC-like, C-terminal domain"/>
    <property type="match status" value="1"/>
</dbReference>
<reference evidence="7" key="2">
    <citation type="submission" date="2011-06" db="EMBL/GenBank/DDBJ databases">
        <title>The complete genome of Flexistipes sinusarabici DSM 4947.</title>
        <authorList>
            <person name="Lucas S."/>
            <person name="Han J."/>
            <person name="Lapidus A."/>
            <person name="Bruce D."/>
            <person name="Goodwin L."/>
            <person name="Pitluck S."/>
            <person name="Peters L."/>
            <person name="Kyrpides N."/>
            <person name="Mavromatis K."/>
            <person name="Ivanova N."/>
            <person name="Mikhailova N."/>
            <person name="Chertkov O."/>
            <person name="Detter J.C."/>
            <person name="Tapia R."/>
            <person name="Han C."/>
            <person name="Land M."/>
            <person name="Hauser L."/>
            <person name="Markowitz V."/>
            <person name="Cheng J.-F."/>
            <person name="Hugenholtz P."/>
            <person name="Woyke T."/>
            <person name="Wu D."/>
            <person name="Spring S."/>
            <person name="Schroeder M."/>
            <person name="Brambilla E."/>
            <person name="Klenk H.-P."/>
            <person name="Eisen J.A."/>
        </authorList>
    </citation>
    <scope>NUCLEOTIDE SEQUENCE [LARGE SCALE GENOMIC DNA]</scope>
    <source>
        <strain evidence="7">DSM 4947 / MAS 10</strain>
    </source>
</reference>
<keyword evidence="2 3" id="KW-0690">Ribosome biogenesis</keyword>
<proteinExistence type="inferred from homology"/>
<dbReference type="InterPro" id="IPR028998">
    <property type="entry name" value="RimP_C"/>
</dbReference>
<dbReference type="eggNOG" id="COG0779">
    <property type="taxonomic scope" value="Bacteria"/>
</dbReference>
<evidence type="ECO:0000259" key="4">
    <source>
        <dbReference type="Pfam" id="PF02576"/>
    </source>
</evidence>
<name>F8E8D6_FLESM</name>
<dbReference type="Pfam" id="PF17384">
    <property type="entry name" value="DUF150_C"/>
    <property type="match status" value="1"/>
</dbReference>
<comment type="similarity">
    <text evidence="3">Belongs to the RimP family.</text>
</comment>
<dbReference type="PANTHER" id="PTHR33867">
    <property type="entry name" value="RIBOSOME MATURATION FACTOR RIMP"/>
    <property type="match status" value="1"/>
</dbReference>
<sequence length="158" mass="18229">MNKTHRLIEEKVKGFALEVLPDIGLELFDVTFRRENTGLVLRVTIDGEGVGLQECSKVSGIISEWLDENDIVGYDNYNLEVSTPGLDRPLRNIDDFLRFRGRYCKVVLKDTEETGKKTLKGYINNVEDKTVTIFMKSSKKYFHIDYDNIKKANLEVEF</sequence>
<protein>
    <recommendedName>
        <fullName evidence="3">Ribosome maturation factor RimP</fullName>
    </recommendedName>
</protein>
<dbReference type="Gene3D" id="3.30.300.70">
    <property type="entry name" value="RimP-like superfamily, N-terminal"/>
    <property type="match status" value="1"/>
</dbReference>
<dbReference type="GO" id="GO:0005829">
    <property type="term" value="C:cytosol"/>
    <property type="evidence" value="ECO:0007669"/>
    <property type="project" value="TreeGrafter"/>
</dbReference>
<dbReference type="OrthoDB" id="9805006at2"/>
<comment type="function">
    <text evidence="3">Required for maturation of 30S ribosomal subunits.</text>
</comment>
<organism evidence="6 7">
    <name type="scientific">Flexistipes sinusarabici (strain ATCC 49648 / DSM 4947 / MAS 10)</name>
    <dbReference type="NCBI Taxonomy" id="717231"/>
    <lineage>
        <taxon>Bacteria</taxon>
        <taxon>Pseudomonadati</taxon>
        <taxon>Deferribacterota</taxon>
        <taxon>Deferribacteres</taxon>
        <taxon>Deferribacterales</taxon>
        <taxon>Flexistipitaceae</taxon>
        <taxon>Flexistipes</taxon>
    </lineage>
</organism>
<dbReference type="RefSeq" id="WP_013886614.1">
    <property type="nucleotide sequence ID" value="NC_015672.1"/>
</dbReference>
<evidence type="ECO:0000313" key="6">
    <source>
        <dbReference type="EMBL" id="AEI15133.1"/>
    </source>
</evidence>
<dbReference type="Gene3D" id="2.30.30.180">
    <property type="entry name" value="Ribosome maturation factor RimP, C-terminal domain"/>
    <property type="match status" value="1"/>
</dbReference>
<dbReference type="InterPro" id="IPR028989">
    <property type="entry name" value="RimP_N"/>
</dbReference>
<comment type="subcellular location">
    <subcellularLocation>
        <location evidence="3">Cytoplasm</location>
    </subcellularLocation>
</comment>
<keyword evidence="1 3" id="KW-0963">Cytoplasm</keyword>
<dbReference type="HAMAP" id="MF_01077">
    <property type="entry name" value="RimP"/>
    <property type="match status" value="1"/>
</dbReference>
<evidence type="ECO:0000313" key="7">
    <source>
        <dbReference type="Proteomes" id="UP000006621"/>
    </source>
</evidence>
<dbReference type="HOGENOM" id="CLU_070525_2_2_0"/>
<dbReference type="EMBL" id="CP002858">
    <property type="protein sequence ID" value="AEI15133.1"/>
    <property type="molecule type" value="Genomic_DNA"/>
</dbReference>
<dbReference type="GO" id="GO:0000028">
    <property type="term" value="P:ribosomal small subunit assembly"/>
    <property type="evidence" value="ECO:0007669"/>
    <property type="project" value="TreeGrafter"/>
</dbReference>
<dbReference type="GO" id="GO:0006412">
    <property type="term" value="P:translation"/>
    <property type="evidence" value="ECO:0007669"/>
    <property type="project" value="TreeGrafter"/>
</dbReference>